<dbReference type="Pfam" id="PF12771">
    <property type="entry name" value="SusD-like_2"/>
    <property type="match status" value="1"/>
</dbReference>
<dbReference type="InterPro" id="IPR011990">
    <property type="entry name" value="TPR-like_helical_dom_sf"/>
</dbReference>
<dbReference type="SUPFAM" id="SSF48452">
    <property type="entry name" value="TPR-like"/>
    <property type="match status" value="1"/>
</dbReference>
<dbReference type="InterPro" id="IPR041662">
    <property type="entry name" value="SusD-like_2"/>
</dbReference>
<proteinExistence type="predicted"/>
<evidence type="ECO:0000313" key="1">
    <source>
        <dbReference type="EMBL" id="KAA6328086.1"/>
    </source>
</evidence>
<comment type="caution">
    <text evidence="1">The sequence shown here is derived from an EMBL/GenBank/DDBJ whole genome shotgun (WGS) entry which is preliminary data.</text>
</comment>
<evidence type="ECO:0008006" key="2">
    <source>
        <dbReference type="Google" id="ProtNLM"/>
    </source>
</evidence>
<dbReference type="AlphaFoldDB" id="A0A5J4R2F2"/>
<dbReference type="Gene3D" id="1.25.40.390">
    <property type="match status" value="1"/>
</dbReference>
<dbReference type="PROSITE" id="PS51257">
    <property type="entry name" value="PROKAR_LIPOPROTEIN"/>
    <property type="match status" value="1"/>
</dbReference>
<gene>
    <name evidence="1" type="ORF">EZS27_022983</name>
</gene>
<reference evidence="1" key="1">
    <citation type="submission" date="2019-03" db="EMBL/GenBank/DDBJ databases">
        <title>Single cell metagenomics reveals metabolic interactions within the superorganism composed of flagellate Streblomastix strix and complex community of Bacteroidetes bacteria on its surface.</title>
        <authorList>
            <person name="Treitli S.C."/>
            <person name="Kolisko M."/>
            <person name="Husnik F."/>
            <person name="Keeling P."/>
            <person name="Hampl V."/>
        </authorList>
    </citation>
    <scope>NUCLEOTIDE SEQUENCE</scope>
    <source>
        <strain evidence="1">STM</strain>
    </source>
</reference>
<dbReference type="EMBL" id="SNRY01001878">
    <property type="protein sequence ID" value="KAA6328086.1"/>
    <property type="molecule type" value="Genomic_DNA"/>
</dbReference>
<organism evidence="1">
    <name type="scientific">termite gut metagenome</name>
    <dbReference type="NCBI Taxonomy" id="433724"/>
    <lineage>
        <taxon>unclassified sequences</taxon>
        <taxon>metagenomes</taxon>
        <taxon>organismal metagenomes</taxon>
    </lineage>
</organism>
<protein>
    <recommendedName>
        <fullName evidence="2">SusD/RagB family nutrient-binding outer membrane lipoprotein</fullName>
    </recommendedName>
</protein>
<accession>A0A5J4R2F2</accession>
<sequence length="534" mass="60513">MKQAIYNYLLVSFFILFAASCEDLEQTNIDPNNPTEVHSNMLFSGTQRRMVDYVYDVWFSGRQCLTYSQYWAQRNYTEEDRYQIRESVNNNYFNYFYTSIAGMDGVIAMNTDSETADAAAVYGDNNNQIAAAKIMKVWMYGVITDTWGNVPYSETGKLKEGIYYPKYDDQKDIYASLIQELTDAADMIDESELAFIGGDMIYYGDASKWKKFANSLKCRLAVHLSKVDPNWKTYITEAINSGIFESNDDVAAYHYSATSPEYSMFYDGTFIEARNDFTITRTFMNILKGVRDANNGKTHPWEGVEDPRLKMFTTPGPGENGDNYIGIPYGITSAQTSPFRAKAPDWGINPPAHLNPDFPIPLMTYAEVLFILSEYRGFSEEDYLNGVEASIEYWADVTGQQPETSNLSSYLAAVKEDGATPETVALQKYIDLYLNGTEAWTEIRRTGYPDQLIKPGEITVGADENNGTELRFNAMSDTKGLIIARVKYPTNESTLNGENFNAAVEKLEDGKNNYYSPMYWDVRRTGGEIHPVNK</sequence>
<name>A0A5J4R2F2_9ZZZZ</name>